<reference evidence="1 2" key="1">
    <citation type="journal article" date="2019" name="Int. J. Syst. Evol. Microbiol.">
        <title>The Global Catalogue of Microorganisms (GCM) 10K type strain sequencing project: providing services to taxonomists for standard genome sequencing and annotation.</title>
        <authorList>
            <consortium name="The Broad Institute Genomics Platform"/>
            <consortium name="The Broad Institute Genome Sequencing Center for Infectious Disease"/>
            <person name="Wu L."/>
            <person name="Ma J."/>
        </authorList>
    </citation>
    <scope>NUCLEOTIDE SEQUENCE [LARGE SCALE GENOMIC DNA]</scope>
    <source>
        <strain evidence="1 2">JCM 16083</strain>
    </source>
</reference>
<evidence type="ECO:0000313" key="2">
    <source>
        <dbReference type="Proteomes" id="UP001501126"/>
    </source>
</evidence>
<sequence>MISLFLVIFPISFFAQEFEVSKNDIYKELFFSMYLDYNDNLSSKTTVFGKSFHKTQYYEGDSLEKPVRYYYEGWSHFDRFGVKFRFKIKKARLPDNLNDTKCYKVGIVNYNNYRVFYDSIHNADESMSKIKKTSKEEYQKLLQMAMRIEDYLDSVLYIERMRSIKNPDNSIYLSYLEKGKDQRIYYIHSQKNIGRLIVKISPKYKRMLTKHGYCVREEMYNKIEKIIESLSTTTQDDYSVIYVDGECAGDDQ</sequence>
<keyword evidence="2" id="KW-1185">Reference proteome</keyword>
<dbReference type="EMBL" id="BAAAFH010000011">
    <property type="protein sequence ID" value="GAA0875852.1"/>
    <property type="molecule type" value="Genomic_DNA"/>
</dbReference>
<evidence type="ECO:0000313" key="1">
    <source>
        <dbReference type="EMBL" id="GAA0875852.1"/>
    </source>
</evidence>
<comment type="caution">
    <text evidence="1">The sequence shown here is derived from an EMBL/GenBank/DDBJ whole genome shotgun (WGS) entry which is preliminary data.</text>
</comment>
<accession>A0ABN1MR63</accession>
<protein>
    <submittedName>
        <fullName evidence="1">Uncharacterized protein</fullName>
    </submittedName>
</protein>
<proteinExistence type="predicted"/>
<organism evidence="1 2">
    <name type="scientific">Wandonia haliotis</name>
    <dbReference type="NCBI Taxonomy" id="574963"/>
    <lineage>
        <taxon>Bacteria</taxon>
        <taxon>Pseudomonadati</taxon>
        <taxon>Bacteroidota</taxon>
        <taxon>Flavobacteriia</taxon>
        <taxon>Flavobacteriales</taxon>
        <taxon>Crocinitomicaceae</taxon>
        <taxon>Wandonia</taxon>
    </lineage>
</organism>
<gene>
    <name evidence="1" type="ORF">GCM10009118_22610</name>
</gene>
<name>A0ABN1MR63_9FLAO</name>
<dbReference type="Proteomes" id="UP001501126">
    <property type="component" value="Unassembled WGS sequence"/>
</dbReference>